<evidence type="ECO:0000256" key="2">
    <source>
        <dbReference type="ARBA" id="ARBA00004752"/>
    </source>
</evidence>
<keyword evidence="12" id="KW-0378">Hydrolase</keyword>
<dbReference type="GO" id="GO:0008955">
    <property type="term" value="F:peptidoglycan glycosyltransferase activity"/>
    <property type="evidence" value="ECO:0007669"/>
    <property type="project" value="TreeGrafter"/>
</dbReference>
<dbReference type="FunFam" id="1.10.3810.10:FF:000003">
    <property type="entry name" value="Penicillin-binding protein 1a"/>
    <property type="match status" value="1"/>
</dbReference>
<comment type="pathway">
    <text evidence="10">Glycan biosynthesis.</text>
</comment>
<evidence type="ECO:0000256" key="3">
    <source>
        <dbReference type="ARBA" id="ARBA00022679"/>
    </source>
</evidence>
<keyword evidence="6" id="KW-0573">Peptidoglycan synthesis</keyword>
<feature type="domain" description="Glycosyl transferase family 51" evidence="11">
    <location>
        <begin position="44"/>
        <end position="209"/>
    </location>
</feature>
<evidence type="ECO:0000256" key="4">
    <source>
        <dbReference type="ARBA" id="ARBA00022692"/>
    </source>
</evidence>
<dbReference type="OrthoDB" id="9766909at2"/>
<evidence type="ECO:0000256" key="5">
    <source>
        <dbReference type="ARBA" id="ARBA00022960"/>
    </source>
</evidence>
<dbReference type="SUPFAM" id="SSF53955">
    <property type="entry name" value="Lysozyme-like"/>
    <property type="match status" value="1"/>
</dbReference>
<keyword evidence="9" id="KW-0961">Cell wall biogenesis/degradation</keyword>
<evidence type="ECO:0000256" key="7">
    <source>
        <dbReference type="ARBA" id="ARBA00022989"/>
    </source>
</evidence>
<dbReference type="InterPro" id="IPR050396">
    <property type="entry name" value="Glycosyltr_51/Transpeptidase"/>
</dbReference>
<evidence type="ECO:0000256" key="9">
    <source>
        <dbReference type="ARBA" id="ARBA00023316"/>
    </source>
</evidence>
<dbReference type="GO" id="GO:0016020">
    <property type="term" value="C:membrane"/>
    <property type="evidence" value="ECO:0007669"/>
    <property type="project" value="UniProtKB-SubCell"/>
</dbReference>
<keyword evidence="3 12" id="KW-0808">Transferase</keyword>
<keyword evidence="8" id="KW-0472">Membrane</keyword>
<name>A0A0C4Y7S4_9BURK</name>
<dbReference type="KEGG" id="cbw:RR42_m0777"/>
<evidence type="ECO:0000313" key="12">
    <source>
        <dbReference type="EMBL" id="AJG18189.1"/>
    </source>
</evidence>
<dbReference type="GO" id="GO:0008360">
    <property type="term" value="P:regulation of cell shape"/>
    <property type="evidence" value="ECO:0007669"/>
    <property type="project" value="UniProtKB-KW"/>
</dbReference>
<evidence type="ECO:0000256" key="8">
    <source>
        <dbReference type="ARBA" id="ARBA00023136"/>
    </source>
</evidence>
<keyword evidence="7" id="KW-1133">Transmembrane helix</keyword>
<keyword evidence="13" id="KW-1185">Reference proteome</keyword>
<protein>
    <submittedName>
        <fullName evidence="12">Multimodular transpeptidase-transglycosylase</fullName>
        <ecNumber evidence="12">2.4.1.129</ecNumber>
        <ecNumber evidence="12">3.4.-.-</ecNumber>
    </submittedName>
</protein>
<dbReference type="PANTHER" id="PTHR32282:SF27">
    <property type="entry name" value="PENICILLIN-BINDING PROTEIN 1A"/>
    <property type="match status" value="1"/>
</dbReference>
<keyword evidence="4" id="KW-0812">Transmembrane</keyword>
<evidence type="ECO:0000256" key="1">
    <source>
        <dbReference type="ARBA" id="ARBA00004370"/>
    </source>
</evidence>
<proteinExistence type="predicted"/>
<reference evidence="12 13" key="1">
    <citation type="journal article" date="2015" name="Genome Announc.">
        <title>Complete Genome Sequence of Cupriavidus basilensis 4G11, Isolated from the Oak Ridge Field Research Center Site.</title>
        <authorList>
            <person name="Ray J."/>
            <person name="Waters R.J."/>
            <person name="Skerker J.M."/>
            <person name="Kuehl J.V."/>
            <person name="Price M.N."/>
            <person name="Huang J."/>
            <person name="Chakraborty R."/>
            <person name="Arkin A.P."/>
            <person name="Deutschbauer A."/>
        </authorList>
    </citation>
    <scope>NUCLEOTIDE SEQUENCE [LARGE SCALE GENOMIC DNA]</scope>
    <source>
        <strain evidence="12">4G11</strain>
    </source>
</reference>
<dbReference type="EC" id="3.4.-.-" evidence="12"/>
<organism evidence="12 13">
    <name type="scientific">Cupriavidus basilensis</name>
    <dbReference type="NCBI Taxonomy" id="68895"/>
    <lineage>
        <taxon>Bacteria</taxon>
        <taxon>Pseudomonadati</taxon>
        <taxon>Pseudomonadota</taxon>
        <taxon>Betaproteobacteria</taxon>
        <taxon>Burkholderiales</taxon>
        <taxon>Burkholderiaceae</taxon>
        <taxon>Cupriavidus</taxon>
    </lineage>
</organism>
<sequence length="231" mass="25717">MERLWSNFLKLVLLLILGAALLGTLAVLVAQRQLPTLDALTTFRQSPGYVPIGEIPPKLTQAVVAIEDDRFYLHDGIDYVGVIRAGVANLSDELSQGASTITMQVARNFFLSRKKTYTRKLYEVLLAYRIEHAMSKDEILELYMNKVYLGQGAYGFAEAAETYFGKPVGELTLAECAMLAGLPKAPSANNPVVNPRRARQRQAYILLRMLELGRIGRGEYDAALLEPLRLK</sequence>
<dbReference type="InterPro" id="IPR001264">
    <property type="entry name" value="Glyco_trans_51"/>
</dbReference>
<dbReference type="AlphaFoldDB" id="A0A0C4Y7S4"/>
<dbReference type="GO" id="GO:0030288">
    <property type="term" value="C:outer membrane-bounded periplasmic space"/>
    <property type="evidence" value="ECO:0007669"/>
    <property type="project" value="TreeGrafter"/>
</dbReference>
<dbReference type="Proteomes" id="UP000031843">
    <property type="component" value="Chromosome main"/>
</dbReference>
<evidence type="ECO:0000256" key="10">
    <source>
        <dbReference type="ARBA" id="ARBA00060592"/>
    </source>
</evidence>
<gene>
    <name evidence="12" type="ORF">RR42_m0777</name>
</gene>
<dbReference type="RefSeq" id="WP_043344204.1">
    <property type="nucleotide sequence ID" value="NZ_CP010536.1"/>
</dbReference>
<keyword evidence="5" id="KW-0133">Cell shape</keyword>
<dbReference type="GO" id="GO:0071555">
    <property type="term" value="P:cell wall organization"/>
    <property type="evidence" value="ECO:0007669"/>
    <property type="project" value="UniProtKB-KW"/>
</dbReference>
<dbReference type="STRING" id="68895.RR42_m0777"/>
<dbReference type="GO" id="GO:0009252">
    <property type="term" value="P:peptidoglycan biosynthetic process"/>
    <property type="evidence" value="ECO:0007669"/>
    <property type="project" value="UniProtKB-KW"/>
</dbReference>
<dbReference type="InterPro" id="IPR036950">
    <property type="entry name" value="PBP_transglycosylase"/>
</dbReference>
<comment type="pathway">
    <text evidence="2">Cell wall biogenesis; peptidoglycan biosynthesis.</text>
</comment>
<dbReference type="GO" id="GO:0016787">
    <property type="term" value="F:hydrolase activity"/>
    <property type="evidence" value="ECO:0007669"/>
    <property type="project" value="UniProtKB-KW"/>
</dbReference>
<evidence type="ECO:0000256" key="6">
    <source>
        <dbReference type="ARBA" id="ARBA00022984"/>
    </source>
</evidence>
<dbReference type="EC" id="2.4.1.129" evidence="12"/>
<dbReference type="GO" id="GO:0008658">
    <property type="term" value="F:penicillin binding"/>
    <property type="evidence" value="ECO:0007669"/>
    <property type="project" value="UniProtKB-ARBA"/>
</dbReference>
<comment type="subcellular location">
    <subcellularLocation>
        <location evidence="1">Membrane</location>
    </subcellularLocation>
</comment>
<dbReference type="InterPro" id="IPR023346">
    <property type="entry name" value="Lysozyme-like_dom_sf"/>
</dbReference>
<dbReference type="EMBL" id="CP010536">
    <property type="protein sequence ID" value="AJG18189.1"/>
    <property type="molecule type" value="Genomic_DNA"/>
</dbReference>
<evidence type="ECO:0000313" key="13">
    <source>
        <dbReference type="Proteomes" id="UP000031843"/>
    </source>
</evidence>
<dbReference type="Pfam" id="PF00912">
    <property type="entry name" value="Transgly"/>
    <property type="match status" value="1"/>
</dbReference>
<dbReference type="PANTHER" id="PTHR32282">
    <property type="entry name" value="BINDING PROTEIN TRANSPEPTIDASE, PUTATIVE-RELATED"/>
    <property type="match status" value="1"/>
</dbReference>
<keyword evidence="12" id="KW-0328">Glycosyltransferase</keyword>
<accession>A0A0C4Y7S4</accession>
<dbReference type="Gene3D" id="1.10.3810.10">
    <property type="entry name" value="Biosynthetic peptidoglycan transglycosylase-like"/>
    <property type="match status" value="1"/>
</dbReference>
<evidence type="ECO:0000259" key="11">
    <source>
        <dbReference type="Pfam" id="PF00912"/>
    </source>
</evidence>